<keyword evidence="5" id="KW-1185">Reference proteome</keyword>
<comment type="caution">
    <text evidence="4">The sequence shown here is derived from an EMBL/GenBank/DDBJ whole genome shotgun (WGS) entry which is preliminary data.</text>
</comment>
<dbReference type="GO" id="GO:0016787">
    <property type="term" value="F:hydrolase activity"/>
    <property type="evidence" value="ECO:0007669"/>
    <property type="project" value="UniProtKB-KW"/>
</dbReference>
<name>A0A7X8TI43_9MICC</name>
<dbReference type="Proteomes" id="UP000523139">
    <property type="component" value="Unassembled WGS sequence"/>
</dbReference>
<evidence type="ECO:0000256" key="3">
    <source>
        <dbReference type="PIRNR" id="PIRNR033490"/>
    </source>
</evidence>
<evidence type="ECO:0000256" key="2">
    <source>
        <dbReference type="ARBA" id="ARBA00022649"/>
    </source>
</evidence>
<accession>A0A7X8TI43</accession>
<evidence type="ECO:0000313" key="5">
    <source>
        <dbReference type="Proteomes" id="UP000523139"/>
    </source>
</evidence>
<dbReference type="Pfam" id="PF02452">
    <property type="entry name" value="PemK_toxin"/>
    <property type="match status" value="1"/>
</dbReference>
<dbReference type="InterPro" id="IPR011067">
    <property type="entry name" value="Plasmid_toxin/cell-grow_inhib"/>
</dbReference>
<keyword evidence="3" id="KW-0540">Nuclease</keyword>
<dbReference type="SUPFAM" id="SSF50118">
    <property type="entry name" value="Cell growth inhibitor/plasmid maintenance toxic component"/>
    <property type="match status" value="1"/>
</dbReference>
<keyword evidence="3" id="KW-0255">Endonuclease</keyword>
<comment type="similarity">
    <text evidence="1 3">Belongs to the PemK/MazF family.</text>
</comment>
<dbReference type="PANTHER" id="PTHR33988:SF1">
    <property type="entry name" value="ENDORIBONUCLEASE MAZF7-RELATED"/>
    <property type="match status" value="1"/>
</dbReference>
<dbReference type="GO" id="GO:0004521">
    <property type="term" value="F:RNA endonuclease activity"/>
    <property type="evidence" value="ECO:0007669"/>
    <property type="project" value="TreeGrafter"/>
</dbReference>
<sequence length="115" mass="12446">MRRGDIYLVDLEPAGGSEANKRRPAIIVTNEGANSRAALNQRGILTVLPVTSNIEHVLPFHVLLPKADTGLPKDSKAQAEYIRAVSVDRFGTYLGTVGDGLMGRIDDAIRLHLSL</sequence>
<evidence type="ECO:0000313" key="4">
    <source>
        <dbReference type="EMBL" id="NLS09171.1"/>
    </source>
</evidence>
<dbReference type="Gene3D" id="2.30.30.110">
    <property type="match status" value="1"/>
</dbReference>
<gene>
    <name evidence="4" type="ORF">HGQ17_03955</name>
</gene>
<comment type="function">
    <text evidence="3">Toxic component of a type II toxin-antitoxin (TA) system.</text>
</comment>
<dbReference type="PIRSF" id="PIRSF033490">
    <property type="entry name" value="MazF"/>
    <property type="match status" value="1"/>
</dbReference>
<proteinExistence type="inferred from homology"/>
<keyword evidence="3" id="KW-0378">Hydrolase</keyword>
<dbReference type="GO" id="GO:0003677">
    <property type="term" value="F:DNA binding"/>
    <property type="evidence" value="ECO:0007669"/>
    <property type="project" value="InterPro"/>
</dbReference>
<dbReference type="EC" id="3.1.-.-" evidence="3"/>
<dbReference type="PANTHER" id="PTHR33988">
    <property type="entry name" value="ENDORIBONUCLEASE MAZF-RELATED"/>
    <property type="match status" value="1"/>
</dbReference>
<organism evidence="4 5">
    <name type="scientific">Nesterenkonia sedimenti</name>
    <dbReference type="NCBI Taxonomy" id="1463632"/>
    <lineage>
        <taxon>Bacteria</taxon>
        <taxon>Bacillati</taxon>
        <taxon>Actinomycetota</taxon>
        <taxon>Actinomycetes</taxon>
        <taxon>Micrococcales</taxon>
        <taxon>Micrococcaceae</taxon>
        <taxon>Nesterenkonia</taxon>
    </lineage>
</organism>
<reference evidence="4 5" key="1">
    <citation type="submission" date="2020-04" db="EMBL/GenBank/DDBJ databases">
        <title>Nesterenkonia sp. nov., isolated from marine sediment.</title>
        <authorList>
            <person name="Zhang G."/>
        </authorList>
    </citation>
    <scope>NUCLEOTIDE SEQUENCE [LARGE SCALE GENOMIC DNA]</scope>
    <source>
        <strain evidence="4 5">MY13</strain>
    </source>
</reference>
<dbReference type="GO" id="GO:0006402">
    <property type="term" value="P:mRNA catabolic process"/>
    <property type="evidence" value="ECO:0007669"/>
    <property type="project" value="TreeGrafter"/>
</dbReference>
<evidence type="ECO:0000256" key="1">
    <source>
        <dbReference type="ARBA" id="ARBA00007521"/>
    </source>
</evidence>
<keyword evidence="2" id="KW-1277">Toxin-antitoxin system</keyword>
<dbReference type="InterPro" id="IPR003477">
    <property type="entry name" value="PemK-like"/>
</dbReference>
<dbReference type="AlphaFoldDB" id="A0A7X8TI43"/>
<dbReference type="EMBL" id="JABAHY010000002">
    <property type="protein sequence ID" value="NLS09171.1"/>
    <property type="molecule type" value="Genomic_DNA"/>
</dbReference>
<protein>
    <recommendedName>
        <fullName evidence="3">mRNA interferase</fullName>
        <ecNumber evidence="3">3.1.-.-</ecNumber>
    </recommendedName>
</protein>
<dbReference type="RefSeq" id="WP_168886662.1">
    <property type="nucleotide sequence ID" value="NZ_JABAHY010000002.1"/>
</dbReference>
<dbReference type="GO" id="GO:0016075">
    <property type="term" value="P:rRNA catabolic process"/>
    <property type="evidence" value="ECO:0007669"/>
    <property type="project" value="TreeGrafter"/>
</dbReference>